<dbReference type="InterPro" id="IPR039031">
    <property type="entry name" value="Mucolipin"/>
</dbReference>
<feature type="compositionally biased region" description="Basic residues" evidence="1">
    <location>
        <begin position="586"/>
        <end position="596"/>
    </location>
</feature>
<feature type="compositionally biased region" description="Basic and acidic residues" evidence="1">
    <location>
        <begin position="838"/>
        <end position="857"/>
    </location>
</feature>
<dbReference type="PANTHER" id="PTHR12127:SF7">
    <property type="entry name" value="SD02261P"/>
    <property type="match status" value="1"/>
</dbReference>
<protein>
    <submittedName>
        <fullName evidence="3">Uncharacterized protein</fullName>
    </submittedName>
</protein>
<feature type="compositionally biased region" description="Low complexity" evidence="1">
    <location>
        <begin position="933"/>
        <end position="944"/>
    </location>
</feature>
<reference evidence="3 4" key="1">
    <citation type="journal article" date="2022" name="bioRxiv">
        <title>Genomics of Preaxostyla Flagellates Illuminates Evolutionary Transitions and the Path Towards Mitochondrial Loss.</title>
        <authorList>
            <person name="Novak L.V.F."/>
            <person name="Treitli S.C."/>
            <person name="Pyrih J."/>
            <person name="Halakuc P."/>
            <person name="Pipaliya S.V."/>
            <person name="Vacek V."/>
            <person name="Brzon O."/>
            <person name="Soukal P."/>
            <person name="Eme L."/>
            <person name="Dacks J.B."/>
            <person name="Karnkowska A."/>
            <person name="Elias M."/>
            <person name="Hampl V."/>
        </authorList>
    </citation>
    <scope>NUCLEOTIDE SEQUENCE [LARGE SCALE GENOMIC DNA]</scope>
    <source>
        <strain evidence="3">NAU3</strain>
        <tissue evidence="3">Gut</tissue>
    </source>
</reference>
<feature type="region of interest" description="Disordered" evidence="1">
    <location>
        <begin position="487"/>
        <end position="513"/>
    </location>
</feature>
<name>A0ABQ9XQQ2_9EUKA</name>
<feature type="region of interest" description="Disordered" evidence="1">
    <location>
        <begin position="808"/>
        <end position="857"/>
    </location>
</feature>
<comment type="caution">
    <text evidence="3">The sequence shown here is derived from an EMBL/GenBank/DDBJ whole genome shotgun (WGS) entry which is preliminary data.</text>
</comment>
<evidence type="ECO:0000256" key="2">
    <source>
        <dbReference type="SAM" id="Phobius"/>
    </source>
</evidence>
<feature type="region of interest" description="Disordered" evidence="1">
    <location>
        <begin position="580"/>
        <end position="608"/>
    </location>
</feature>
<feature type="transmembrane region" description="Helical" evidence="2">
    <location>
        <begin position="228"/>
        <end position="250"/>
    </location>
</feature>
<organism evidence="3 4">
    <name type="scientific">Blattamonas nauphoetae</name>
    <dbReference type="NCBI Taxonomy" id="2049346"/>
    <lineage>
        <taxon>Eukaryota</taxon>
        <taxon>Metamonada</taxon>
        <taxon>Preaxostyla</taxon>
        <taxon>Oxymonadida</taxon>
        <taxon>Blattamonas</taxon>
    </lineage>
</organism>
<sequence length="1168" mass="134715">MPDENEKEKTGHTKNFSAYLLPQWKQWRFIPCLPFEIVVRCLLAICSALIICLPMWSSNYGTNSQRFALGSYYSLGAFEVDEDPEIHLWNREDMIEQYKYVIDRALTESSTHIVVISGIGTLYGEHEYFEIEGGKRVTNTFTWNTSSIEDPARYGFLGDFEEEEQLALLKKTNSITIRTIAETKMMDYWSHDSLYTWNCQFVFEREHSGHFTLKPTFSHIIMRANPNIWLLFFVIGVGLICALLSMIIALRSLFASCSIYSDAKKLAKEANPPLNWKRVPFQSKRRFFTKWDFAMALTAILHVVDFVFAILRETRVMTHGFWTQLLDGLCACLSWVCLTRYLQFTRRESQLFLAMRFSAPFLFAYVVTLVPIVIGIMLFSVSLYASDNEHFTNYWRVFNQIVAFIFGDELYPLYVRLNGRNPFITIVYIVFVTSIFLFFMINVIRSIVERGYTSANFSLYSSNALYVGNREFDYIDNFRKKVKRQARKKIVDKQHRTKHKPKHDEEQSTSSLSTSDIDSSALIFDATSSSSVGLSSDSSLSFSSSSNAFNEHERMADMMDAYNARQGVADKQKKMMKIFQDTKQKQKERKQKKQDRRRQYENTLDSQNEEVRNRFPDTSVGLAQRYSVNTGEDNLLLPKDQISKYRTFRPVRPKTDAKREVPMDYLKQEIKQFDRLVKPPSTFMIRSPSLSEGSSVDGSLGSQQTADIEEQRLDAWAKRAEKKFGKNLNTVQHINEDVLNWNSEDEKLWRKKQGIKMVEAYQTKQTNKQDEEGNAKSDGDQRALMTQLGDIMEFTTQKTSEVGKLEEQIGARLDETHRQHRLKTKRGNDESSSDSTTDIEKRRLREQHVARREERRIRHEQVRQARFLEQKKIREQQSGVVDDAADASLMNEVEAQLRREEKEERAKAARLLPSFLFSAGKNATVLHDHIPQSLDSSSSSSSSDLAKHRVRPRSDLTRKHHTQKHSSSSKSTDKPPKQTSPSLARQSMFTPPNIPSDTIDEDESPPHKPPPRPRQNNVELVTDNPDEDLVVSSSGAQHPSPSPIPPNPNFNYIPPVPSLSAAHPRQKVQTRDRFEPQVIRKKEEQQRQTRLLLEEFSRQDSLFKQTVSEMVAKWKADMIGIVLEHATLVQTEPVIGEDDQFPSETPQDGYHHEAPQISFLYQSSPFPG</sequence>
<keyword evidence="2" id="KW-0812">Transmembrane</keyword>
<feature type="transmembrane region" description="Helical" evidence="2">
    <location>
        <begin position="426"/>
        <end position="448"/>
    </location>
</feature>
<evidence type="ECO:0000313" key="4">
    <source>
        <dbReference type="Proteomes" id="UP001281761"/>
    </source>
</evidence>
<accession>A0ABQ9XQQ2</accession>
<dbReference type="EMBL" id="JARBJD010000087">
    <property type="protein sequence ID" value="KAK2953747.1"/>
    <property type="molecule type" value="Genomic_DNA"/>
</dbReference>
<evidence type="ECO:0000256" key="1">
    <source>
        <dbReference type="SAM" id="MobiDB-lite"/>
    </source>
</evidence>
<keyword evidence="2" id="KW-1133">Transmembrane helix</keyword>
<feature type="transmembrane region" description="Helical" evidence="2">
    <location>
        <begin position="293"/>
        <end position="311"/>
    </location>
</feature>
<gene>
    <name evidence="3" type="ORF">BLNAU_11304</name>
</gene>
<dbReference type="PANTHER" id="PTHR12127">
    <property type="entry name" value="MUCOLIPIN"/>
    <property type="match status" value="1"/>
</dbReference>
<keyword evidence="2" id="KW-0472">Membrane</keyword>
<feature type="region of interest" description="Disordered" evidence="1">
    <location>
        <begin position="1137"/>
        <end position="1157"/>
    </location>
</feature>
<feature type="transmembrane region" description="Helical" evidence="2">
    <location>
        <begin position="37"/>
        <end position="56"/>
    </location>
</feature>
<dbReference type="Proteomes" id="UP001281761">
    <property type="component" value="Unassembled WGS sequence"/>
</dbReference>
<proteinExistence type="predicted"/>
<feature type="transmembrane region" description="Helical" evidence="2">
    <location>
        <begin position="397"/>
        <end position="414"/>
    </location>
</feature>
<feature type="compositionally biased region" description="Basic and acidic residues" evidence="1">
    <location>
        <begin position="808"/>
        <end position="817"/>
    </location>
</feature>
<feature type="region of interest" description="Disordered" evidence="1">
    <location>
        <begin position="931"/>
        <end position="1048"/>
    </location>
</feature>
<evidence type="ECO:0000313" key="3">
    <source>
        <dbReference type="EMBL" id="KAK2953747.1"/>
    </source>
</evidence>
<feature type="transmembrane region" description="Helical" evidence="2">
    <location>
        <begin position="362"/>
        <end position="385"/>
    </location>
</feature>
<keyword evidence="4" id="KW-1185">Reference proteome</keyword>